<dbReference type="InterPro" id="IPR058920">
    <property type="entry name" value="PAP-OAS1-bd-rel"/>
</dbReference>
<evidence type="ECO:0000313" key="5">
    <source>
        <dbReference type="Proteomes" id="UP000008311"/>
    </source>
</evidence>
<dbReference type="OrthoDB" id="273917at2759"/>
<organism evidence="4 5">
    <name type="scientific">Ricinus communis</name>
    <name type="common">Castor bean</name>
    <dbReference type="NCBI Taxonomy" id="3988"/>
    <lineage>
        <taxon>Eukaryota</taxon>
        <taxon>Viridiplantae</taxon>
        <taxon>Streptophyta</taxon>
        <taxon>Embryophyta</taxon>
        <taxon>Tracheophyta</taxon>
        <taxon>Spermatophyta</taxon>
        <taxon>Magnoliopsida</taxon>
        <taxon>eudicotyledons</taxon>
        <taxon>Gunneridae</taxon>
        <taxon>Pentapetalae</taxon>
        <taxon>rosids</taxon>
        <taxon>fabids</taxon>
        <taxon>Malpighiales</taxon>
        <taxon>Euphorbiaceae</taxon>
        <taxon>Acalyphoideae</taxon>
        <taxon>Acalypheae</taxon>
        <taxon>Ricinus</taxon>
    </lineage>
</organism>
<dbReference type="Pfam" id="PF22600">
    <property type="entry name" value="MTPAP-like_central"/>
    <property type="match status" value="1"/>
</dbReference>
<feature type="domain" description="Poly(A) RNA polymerase mitochondrial-like central palm" evidence="2">
    <location>
        <begin position="42"/>
        <end position="158"/>
    </location>
</feature>
<dbReference type="STRING" id="3988.B9S4D4"/>
<dbReference type="InterPro" id="IPR058921">
    <property type="entry name" value="PAP/OAS1-rel"/>
</dbReference>
<dbReference type="InParanoid" id="B9S4D4"/>
<dbReference type="PANTHER" id="PTHR45979:SF6">
    <property type="entry name" value="NUCLEOTIDYLTRANSFERASE DOMAIN PROTEIN"/>
    <property type="match status" value="1"/>
</dbReference>
<dbReference type="InterPro" id="IPR043519">
    <property type="entry name" value="NT_sf"/>
</dbReference>
<evidence type="ECO:0000259" key="2">
    <source>
        <dbReference type="Pfam" id="PF22600"/>
    </source>
</evidence>
<dbReference type="EMBL" id="EQ973864">
    <property type="protein sequence ID" value="EEF41562.1"/>
    <property type="molecule type" value="Genomic_DNA"/>
</dbReference>
<gene>
    <name evidence="4" type="ORF">RCOM_0689620</name>
</gene>
<dbReference type="Gene3D" id="1.10.1410.10">
    <property type="match status" value="1"/>
</dbReference>
<evidence type="ECO:0000313" key="4">
    <source>
        <dbReference type="EMBL" id="EEF41562.1"/>
    </source>
</evidence>
<dbReference type="AlphaFoldDB" id="B9S4D4"/>
<keyword evidence="5" id="KW-1185">Reference proteome</keyword>
<evidence type="ECO:0000259" key="3">
    <source>
        <dbReference type="Pfam" id="PF26180"/>
    </source>
</evidence>
<proteinExistence type="predicted"/>
<evidence type="ECO:0000256" key="1">
    <source>
        <dbReference type="SAM" id="MobiDB-lite"/>
    </source>
</evidence>
<dbReference type="FunCoup" id="B9S4D4">
    <property type="interactions" value="5"/>
</dbReference>
<dbReference type="PANTHER" id="PTHR45979">
    <property type="entry name" value="PAP/OAS1 SUBSTRATE-BINDING DOMAIN SUPERFAMILY"/>
    <property type="match status" value="1"/>
</dbReference>
<feature type="domain" description="PAP/OAS1 substrate-binding-related" evidence="3">
    <location>
        <begin position="171"/>
        <end position="363"/>
    </location>
</feature>
<name>B9S4D4_RICCO</name>
<dbReference type="Pfam" id="PF26180">
    <property type="entry name" value="PAP-OAS1"/>
    <property type="match status" value="1"/>
</dbReference>
<dbReference type="KEGG" id="rcu:8259537"/>
<dbReference type="Gene3D" id="3.30.460.10">
    <property type="entry name" value="Beta Polymerase, domain 2"/>
    <property type="match status" value="1"/>
</dbReference>
<dbReference type="SUPFAM" id="SSF81631">
    <property type="entry name" value="PAP/OAS1 substrate-binding domain"/>
    <property type="match status" value="1"/>
</dbReference>
<dbReference type="CDD" id="cd05402">
    <property type="entry name" value="NT_PAP_TUTase"/>
    <property type="match status" value="1"/>
</dbReference>
<sequence>MGDLHWCLSPCSSSTSSSNSLDLFPLSIDSELWLMAEKRAQEILWILQPSLASEQKRKVVIDYIQRLIKHHFATEVLPFGSVPLKTYLPDGDIDLTALSHQNMEEDLVREICNILTYEEQNSESEVKDVRYIQAQVKIVKCSVKNISVDISFNQMAGLCALCFLEQVDQLIGKDHLLKCSIILIKAWCFYESRILGAHHGLLSTYALEILVLYIINAFHSSLPGPLAVLYRFLEYYSTFDWDNYCVTINGPVAVSSLPEIMTESPYNNGNELLLCPEFLKRCKEKFSVPIKAVENGGHEFSIKHLNILDPLKDNNNLGRSVSKGNFHRIKCALSYGAQRLGEILALPGENMGAGLEIFFINTLDRNGRGERPDTLVPVPTFGTGRSEAFDLSGDYDNHYSGLLQGQWYHKYSLPVSPEMTPPSSPSQIQQSFTWDRLSQLLRCKQNFLSQRGTNVFVPRVPHRHPYAPKVYATASTSDEKGKSQGTGTYIPNVSHHPRKDMMSWMRSKNPDSLTHSSLNSPRKAEIVEGGPGAKSDNYCCLDLSFDQYKAGQENRENGSCTVLSLDQFPLLPSLEKSVTSEINQSSHPILQSTHAKEYSTSSRNIPTGTFRHIPFPVALPSSVTGRQTESGVSTTLEIMPASSEMGMLKQQKSLD</sequence>
<feature type="region of interest" description="Disordered" evidence="1">
    <location>
        <begin position="473"/>
        <end position="496"/>
    </location>
</feature>
<dbReference type="eggNOG" id="KOG1906">
    <property type="taxonomic scope" value="Eukaryota"/>
</dbReference>
<accession>B9S4D4</accession>
<protein>
    <submittedName>
        <fullName evidence="4">Nucleic acid binding protein, putative</fullName>
    </submittedName>
</protein>
<dbReference type="Proteomes" id="UP000008311">
    <property type="component" value="Unassembled WGS sequence"/>
</dbReference>
<dbReference type="SUPFAM" id="SSF81301">
    <property type="entry name" value="Nucleotidyltransferase"/>
    <property type="match status" value="1"/>
</dbReference>
<reference evidence="5" key="1">
    <citation type="journal article" date="2010" name="Nat. Biotechnol.">
        <title>Draft genome sequence of the oilseed species Ricinus communis.</title>
        <authorList>
            <person name="Chan A.P."/>
            <person name="Crabtree J."/>
            <person name="Zhao Q."/>
            <person name="Lorenzi H."/>
            <person name="Orvis J."/>
            <person name="Puiu D."/>
            <person name="Melake-Berhan A."/>
            <person name="Jones K.M."/>
            <person name="Redman J."/>
            <person name="Chen G."/>
            <person name="Cahoon E.B."/>
            <person name="Gedil M."/>
            <person name="Stanke M."/>
            <person name="Haas B.J."/>
            <person name="Wortman J.R."/>
            <person name="Fraser-Liggett C.M."/>
            <person name="Ravel J."/>
            <person name="Rabinowicz P.D."/>
        </authorList>
    </citation>
    <scope>NUCLEOTIDE SEQUENCE [LARGE SCALE GENOMIC DNA]</scope>
    <source>
        <strain evidence="5">cv. Hale</strain>
    </source>
</reference>
<dbReference type="InterPro" id="IPR054708">
    <property type="entry name" value="MTPAP-like_central"/>
</dbReference>